<protein>
    <submittedName>
        <fullName evidence="1">Uncharacterized protein</fullName>
    </submittedName>
</protein>
<accession>A0A6A4GP17</accession>
<dbReference type="EMBL" id="ML769832">
    <property type="protein sequence ID" value="KAE9386987.1"/>
    <property type="molecule type" value="Genomic_DNA"/>
</dbReference>
<name>A0A6A4GP17_9AGAR</name>
<dbReference type="Proteomes" id="UP000799118">
    <property type="component" value="Unassembled WGS sequence"/>
</dbReference>
<dbReference type="AlphaFoldDB" id="A0A6A4GP17"/>
<dbReference type="OrthoDB" id="2883604at2759"/>
<keyword evidence="2" id="KW-1185">Reference proteome</keyword>
<organism evidence="1 2">
    <name type="scientific">Gymnopus androsaceus JB14</name>
    <dbReference type="NCBI Taxonomy" id="1447944"/>
    <lineage>
        <taxon>Eukaryota</taxon>
        <taxon>Fungi</taxon>
        <taxon>Dikarya</taxon>
        <taxon>Basidiomycota</taxon>
        <taxon>Agaricomycotina</taxon>
        <taxon>Agaricomycetes</taxon>
        <taxon>Agaricomycetidae</taxon>
        <taxon>Agaricales</taxon>
        <taxon>Marasmiineae</taxon>
        <taxon>Omphalotaceae</taxon>
        <taxon>Gymnopus</taxon>
    </lineage>
</organism>
<sequence>MTPSLSTAPHSSANPLAWVQITTTQTIVLLFLVVGASWEQLRNYVTGIDSPVTGFREFNGTLLGANPTSLVLFLGPEFDHVDRSISLGLSQLIAHFTSLTRVEIRIHESVWSQELADQLTPLPASVKDATFSVSDFHSSGFELFRVQFNASARPFTTSFTASFLGLSLIMEGYLSDFPFMFALPRRLAKITFGASCTARIQVNRERVLHFEISGKMGDVQSIMEALARIGREFQYTIHLLSISVPMLHRQDEFNIFLSALPTHAPSLQILMVQINALHRDETAQWMDGLRNLINVRGLTRVDIVHPRPLPLLDGDIAWLLAAWRNAEYISLNPKPSSSMVLNPGQPSLTRNALKGVAVHAPVSLKHLGLYLDAERISVLGSGNIRPQVGVRSVELGVARAGSAQRSRDVVNMARRLFPNAEVVLA</sequence>
<reference evidence="1" key="1">
    <citation type="journal article" date="2019" name="Environ. Microbiol.">
        <title>Fungal ecological strategies reflected in gene transcription - a case study of two litter decomposers.</title>
        <authorList>
            <person name="Barbi F."/>
            <person name="Kohler A."/>
            <person name="Barry K."/>
            <person name="Baskaran P."/>
            <person name="Daum C."/>
            <person name="Fauchery L."/>
            <person name="Ihrmark K."/>
            <person name="Kuo A."/>
            <person name="LaButti K."/>
            <person name="Lipzen A."/>
            <person name="Morin E."/>
            <person name="Grigoriev I.V."/>
            <person name="Henrissat B."/>
            <person name="Lindahl B."/>
            <person name="Martin F."/>
        </authorList>
    </citation>
    <scope>NUCLEOTIDE SEQUENCE</scope>
    <source>
        <strain evidence="1">JB14</strain>
    </source>
</reference>
<gene>
    <name evidence="1" type="ORF">BT96DRAFT_501468</name>
</gene>
<evidence type="ECO:0000313" key="2">
    <source>
        <dbReference type="Proteomes" id="UP000799118"/>
    </source>
</evidence>
<proteinExistence type="predicted"/>
<evidence type="ECO:0000313" key="1">
    <source>
        <dbReference type="EMBL" id="KAE9386987.1"/>
    </source>
</evidence>